<dbReference type="RefSeq" id="WP_262502712.1">
    <property type="nucleotide sequence ID" value="NZ_KL205536.1"/>
</dbReference>
<name>A0A069QFH2_HOYLO</name>
<sequence length="40" mass="4561">MKVRKSRNGCVPRIPVISILLWGKVTINVRKKKGIKVESQ</sequence>
<gene>
    <name evidence="1" type="ORF">HMPREF1991_02384</name>
</gene>
<comment type="caution">
    <text evidence="1">The sequence shown here is derived from an EMBL/GenBank/DDBJ whole genome shotgun (WGS) entry which is preliminary data.</text>
</comment>
<evidence type="ECO:0000313" key="1">
    <source>
        <dbReference type="EMBL" id="KDR51550.1"/>
    </source>
</evidence>
<accession>A0A069QFH2</accession>
<evidence type="ECO:0000313" key="2">
    <source>
        <dbReference type="Proteomes" id="UP000027442"/>
    </source>
</evidence>
<protein>
    <submittedName>
        <fullName evidence="1">Uncharacterized protein</fullName>
    </submittedName>
</protein>
<dbReference type="AlphaFoldDB" id="A0A069QFH2"/>
<dbReference type="PATRIC" id="fig|1122985.7.peg.2470"/>
<dbReference type="EMBL" id="JNGW01000104">
    <property type="protein sequence ID" value="KDR51550.1"/>
    <property type="molecule type" value="Genomic_DNA"/>
</dbReference>
<proteinExistence type="predicted"/>
<keyword evidence="2" id="KW-1185">Reference proteome</keyword>
<dbReference type="Proteomes" id="UP000027442">
    <property type="component" value="Unassembled WGS sequence"/>
</dbReference>
<dbReference type="HOGENOM" id="CLU_3294633_0_0_10"/>
<organism evidence="1 2">
    <name type="scientific">Hoylesella loescheii DSM 19665 = JCM 12249 = ATCC 15930</name>
    <dbReference type="NCBI Taxonomy" id="1122985"/>
    <lineage>
        <taxon>Bacteria</taxon>
        <taxon>Pseudomonadati</taxon>
        <taxon>Bacteroidota</taxon>
        <taxon>Bacteroidia</taxon>
        <taxon>Bacteroidales</taxon>
        <taxon>Prevotellaceae</taxon>
        <taxon>Hoylesella</taxon>
    </lineage>
</organism>
<reference evidence="1 2" key="1">
    <citation type="submission" date="2013-08" db="EMBL/GenBank/DDBJ databases">
        <authorList>
            <person name="Weinstock G."/>
            <person name="Sodergren E."/>
            <person name="Wylie T."/>
            <person name="Fulton L."/>
            <person name="Fulton R."/>
            <person name="Fronick C."/>
            <person name="O'Laughlin M."/>
            <person name="Godfrey J."/>
            <person name="Miner T."/>
            <person name="Herter B."/>
            <person name="Appelbaum E."/>
            <person name="Cordes M."/>
            <person name="Lek S."/>
            <person name="Wollam A."/>
            <person name="Pepin K.H."/>
            <person name="Palsikar V.B."/>
            <person name="Mitreva M."/>
            <person name="Wilson R.K."/>
        </authorList>
    </citation>
    <scope>NUCLEOTIDE SEQUENCE [LARGE SCALE GENOMIC DNA]</scope>
    <source>
        <strain evidence="1 2">ATCC 15930</strain>
    </source>
</reference>